<dbReference type="PROSITE" id="PS50404">
    <property type="entry name" value="GST_NTER"/>
    <property type="match status" value="1"/>
</dbReference>
<dbReference type="InterPro" id="IPR010987">
    <property type="entry name" value="Glutathione-S-Trfase_C-like"/>
</dbReference>
<reference evidence="7" key="1">
    <citation type="submission" date="2020-12" db="EMBL/GenBank/DDBJ databases">
        <title>WGS assembly of Carya illinoinensis cv. Pawnee.</title>
        <authorList>
            <person name="Platts A."/>
            <person name="Shu S."/>
            <person name="Wright S."/>
            <person name="Barry K."/>
            <person name="Edger P."/>
            <person name="Pires J.C."/>
            <person name="Schmutz J."/>
        </authorList>
    </citation>
    <scope>NUCLEOTIDE SEQUENCE</scope>
    <source>
        <tissue evidence="7">Leaf</tissue>
    </source>
</reference>
<dbReference type="GO" id="GO:0006749">
    <property type="term" value="P:glutathione metabolic process"/>
    <property type="evidence" value="ECO:0007669"/>
    <property type="project" value="InterPro"/>
</dbReference>
<dbReference type="EMBL" id="CM031818">
    <property type="protein sequence ID" value="KAG6638606.1"/>
    <property type="molecule type" value="Genomic_DNA"/>
</dbReference>
<dbReference type="PANTHER" id="PTHR11260">
    <property type="entry name" value="GLUTATHIONE S-TRANSFERASE, GST, SUPERFAMILY, GST DOMAIN CONTAINING"/>
    <property type="match status" value="1"/>
</dbReference>
<evidence type="ECO:0000256" key="1">
    <source>
        <dbReference type="ARBA" id="ARBA00012452"/>
    </source>
</evidence>
<dbReference type="SFLD" id="SFLDG01152">
    <property type="entry name" value="Main.3:_Omega-_and_Tau-like"/>
    <property type="match status" value="1"/>
</dbReference>
<dbReference type="Pfam" id="PF00043">
    <property type="entry name" value="GST_C"/>
    <property type="match status" value="1"/>
</dbReference>
<sequence length="220" mass="25617">MADDEMILLDYWVSVFGMRVRIALAEKEIKYESREEDLLGNKSDLLLKMNPIYKKIPVLIHNGKPVCESLIIVQYIDEIWNDRSPLLPSDPYQRAQARFWADFVDKKVAPRPGVLWGKGEEQEAARNEFLETFKILEGELGDKPYFGGETFGFVDISLVTFACWFHAFETFGKFSMKAEFPKITEWAKRCMQRESVAKSLQDPQKVDEFVVEYRKRLGLE</sequence>
<evidence type="ECO:0000313" key="8">
    <source>
        <dbReference type="EMBL" id="KAG6691055.1"/>
    </source>
</evidence>
<protein>
    <recommendedName>
        <fullName evidence="1">glutathione transferase</fullName>
        <ecNumber evidence="1">2.5.1.18</ecNumber>
    </recommendedName>
</protein>
<comment type="similarity">
    <text evidence="4">Belongs to the GST superfamily.</text>
</comment>
<dbReference type="PROSITE" id="PS50405">
    <property type="entry name" value="GST_CTER"/>
    <property type="match status" value="1"/>
</dbReference>
<feature type="domain" description="GST C-terminal" evidence="6">
    <location>
        <begin position="90"/>
        <end position="209"/>
    </location>
</feature>
<dbReference type="Proteomes" id="UP000811609">
    <property type="component" value="Chromosome 10"/>
</dbReference>
<dbReference type="EMBL" id="CM031834">
    <property type="protein sequence ID" value="KAG6691055.1"/>
    <property type="molecule type" value="Genomic_DNA"/>
</dbReference>
<dbReference type="GO" id="GO:0005737">
    <property type="term" value="C:cytoplasm"/>
    <property type="evidence" value="ECO:0007669"/>
    <property type="project" value="TreeGrafter"/>
</dbReference>
<dbReference type="AlphaFoldDB" id="A0A8T1P2C2"/>
<dbReference type="GO" id="GO:0004364">
    <property type="term" value="F:glutathione transferase activity"/>
    <property type="evidence" value="ECO:0007669"/>
    <property type="project" value="UniProtKB-EC"/>
</dbReference>
<name>A0A8T1P2C2_CARIL</name>
<dbReference type="CDD" id="cd03058">
    <property type="entry name" value="GST_N_Tau"/>
    <property type="match status" value="1"/>
</dbReference>
<evidence type="ECO:0000256" key="3">
    <source>
        <dbReference type="ARBA" id="ARBA00047960"/>
    </source>
</evidence>
<comment type="catalytic activity">
    <reaction evidence="3">
        <text>RX + glutathione = an S-substituted glutathione + a halide anion + H(+)</text>
        <dbReference type="Rhea" id="RHEA:16437"/>
        <dbReference type="ChEBI" id="CHEBI:15378"/>
        <dbReference type="ChEBI" id="CHEBI:16042"/>
        <dbReference type="ChEBI" id="CHEBI:17792"/>
        <dbReference type="ChEBI" id="CHEBI:57925"/>
        <dbReference type="ChEBI" id="CHEBI:90779"/>
        <dbReference type="EC" id="2.5.1.18"/>
    </reaction>
</comment>
<dbReference type="InterPro" id="IPR004045">
    <property type="entry name" value="Glutathione_S-Trfase_N"/>
</dbReference>
<dbReference type="FunFam" id="1.20.1050.10:FF:000018">
    <property type="entry name" value="Glutathione S-transferase U20"/>
    <property type="match status" value="1"/>
</dbReference>
<dbReference type="InterPro" id="IPR004046">
    <property type="entry name" value="GST_C"/>
</dbReference>
<organism evidence="7 9">
    <name type="scientific">Carya illinoinensis</name>
    <name type="common">Pecan</name>
    <dbReference type="NCBI Taxonomy" id="32201"/>
    <lineage>
        <taxon>Eukaryota</taxon>
        <taxon>Viridiplantae</taxon>
        <taxon>Streptophyta</taxon>
        <taxon>Embryophyta</taxon>
        <taxon>Tracheophyta</taxon>
        <taxon>Spermatophyta</taxon>
        <taxon>Magnoliopsida</taxon>
        <taxon>eudicotyledons</taxon>
        <taxon>Gunneridae</taxon>
        <taxon>Pentapetalae</taxon>
        <taxon>rosids</taxon>
        <taxon>fabids</taxon>
        <taxon>Fagales</taxon>
        <taxon>Juglandaceae</taxon>
        <taxon>Carya</taxon>
    </lineage>
</organism>
<dbReference type="Pfam" id="PF02798">
    <property type="entry name" value="GST_N"/>
    <property type="match status" value="1"/>
</dbReference>
<comment type="caution">
    <text evidence="7">The sequence shown here is derived from an EMBL/GenBank/DDBJ whole genome shotgun (WGS) entry which is preliminary data.</text>
</comment>
<dbReference type="SFLD" id="SFLDG00358">
    <property type="entry name" value="Main_(cytGST)"/>
    <property type="match status" value="1"/>
</dbReference>
<evidence type="ECO:0000259" key="5">
    <source>
        <dbReference type="PROSITE" id="PS50404"/>
    </source>
</evidence>
<dbReference type="InterPro" id="IPR040079">
    <property type="entry name" value="Glutathione_S-Trfase"/>
</dbReference>
<evidence type="ECO:0000313" key="7">
    <source>
        <dbReference type="EMBL" id="KAG6638606.1"/>
    </source>
</evidence>
<accession>A0A8T1P2C2</accession>
<dbReference type="Proteomes" id="UP000811246">
    <property type="component" value="Chromosome 10"/>
</dbReference>
<keyword evidence="2" id="KW-0808">Transferase</keyword>
<dbReference type="CDD" id="cd03185">
    <property type="entry name" value="GST_C_Tau"/>
    <property type="match status" value="1"/>
</dbReference>
<dbReference type="InterPro" id="IPR045074">
    <property type="entry name" value="GST_C_Tau"/>
</dbReference>
<dbReference type="EC" id="2.5.1.18" evidence="1"/>
<evidence type="ECO:0000256" key="4">
    <source>
        <dbReference type="RuleBase" id="RU003494"/>
    </source>
</evidence>
<keyword evidence="9" id="KW-1185">Reference proteome</keyword>
<dbReference type="SFLD" id="SFLDS00019">
    <property type="entry name" value="Glutathione_Transferase_(cytos"/>
    <property type="match status" value="1"/>
</dbReference>
<dbReference type="InterPro" id="IPR045073">
    <property type="entry name" value="Omega/Tau-like"/>
</dbReference>
<evidence type="ECO:0000259" key="6">
    <source>
        <dbReference type="PROSITE" id="PS50405"/>
    </source>
</evidence>
<evidence type="ECO:0000256" key="2">
    <source>
        <dbReference type="ARBA" id="ARBA00022679"/>
    </source>
</evidence>
<dbReference type="PANTHER" id="PTHR11260:SF773">
    <property type="entry name" value="GLUTATHIONE S-TRANSFERASE U26"/>
    <property type="match status" value="1"/>
</dbReference>
<reference evidence="8" key="2">
    <citation type="submission" date="2021-01" db="EMBL/GenBank/DDBJ databases">
        <authorList>
            <person name="Lovell J.T."/>
            <person name="Bentley N."/>
            <person name="Bhattarai G."/>
            <person name="Jenkins J.W."/>
            <person name="Sreedasyam A."/>
            <person name="Alarcon Y."/>
            <person name="Bock C."/>
            <person name="Boston L."/>
            <person name="Carlson J."/>
            <person name="Cervantes K."/>
            <person name="Clermont K."/>
            <person name="Krom N."/>
            <person name="Kubenka K."/>
            <person name="Mamidi S."/>
            <person name="Mattison C."/>
            <person name="Monteros M."/>
            <person name="Pisani C."/>
            <person name="Plott C."/>
            <person name="Rajasekar S."/>
            <person name="Rhein H.S."/>
            <person name="Rohla C."/>
            <person name="Song M."/>
            <person name="Hilaire R.S."/>
            <person name="Shu S."/>
            <person name="Wells L."/>
            <person name="Wang X."/>
            <person name="Webber J."/>
            <person name="Heerema R.J."/>
            <person name="Klein P."/>
            <person name="Conner P."/>
            <person name="Grauke L."/>
            <person name="Grimwood J."/>
            <person name="Schmutz J."/>
            <person name="Randall J.J."/>
        </authorList>
    </citation>
    <scope>NUCLEOTIDE SEQUENCE</scope>
    <source>
        <tissue evidence="8">Leaf</tissue>
    </source>
</reference>
<evidence type="ECO:0000313" key="9">
    <source>
        <dbReference type="Proteomes" id="UP000811609"/>
    </source>
</evidence>
<feature type="domain" description="GST N-terminal" evidence="5">
    <location>
        <begin position="4"/>
        <end position="84"/>
    </location>
</feature>
<dbReference type="FunFam" id="3.40.30.10:FF:000014">
    <property type="entry name" value="Tau class glutathione S-transferase"/>
    <property type="match status" value="1"/>
</dbReference>
<gene>
    <name evidence="7" type="ORF">CIPAW_10G046100</name>
    <name evidence="8" type="ORF">I3842_10G045400</name>
</gene>
<proteinExistence type="inferred from homology"/>